<gene>
    <name evidence="2" type="ORF">EXN66_Car010365</name>
</gene>
<reference evidence="2 3" key="1">
    <citation type="submission" date="2019-02" db="EMBL/GenBank/DDBJ databases">
        <title>Opniocepnalus argus genome.</title>
        <authorList>
            <person name="Zhou C."/>
            <person name="Xiao S."/>
        </authorList>
    </citation>
    <scope>NUCLEOTIDE SEQUENCE [LARGE SCALE GENOMIC DNA]</scope>
    <source>
        <strain evidence="2">OARG1902GOOAL</strain>
        <tissue evidence="2">Muscle</tissue>
    </source>
</reference>
<name>A0A6G1PWT2_CHAAH</name>
<evidence type="ECO:0000256" key="1">
    <source>
        <dbReference type="SAM" id="MobiDB-lite"/>
    </source>
</evidence>
<evidence type="ECO:0000313" key="2">
    <source>
        <dbReference type="EMBL" id="KAF3694689.1"/>
    </source>
</evidence>
<dbReference type="AlphaFoldDB" id="A0A6G1PWT2"/>
<evidence type="ECO:0000313" key="3">
    <source>
        <dbReference type="Proteomes" id="UP000503349"/>
    </source>
</evidence>
<keyword evidence="3" id="KW-1185">Reference proteome</keyword>
<accession>A0A6G1PWT2</accession>
<dbReference type="Proteomes" id="UP000503349">
    <property type="component" value="Chromosome 10"/>
</dbReference>
<dbReference type="EMBL" id="CM015721">
    <property type="protein sequence ID" value="KAF3694689.1"/>
    <property type="molecule type" value="Genomic_DNA"/>
</dbReference>
<proteinExistence type="predicted"/>
<sequence>MKWFILHPNQRFSLTTNLNVTRSQDMSTQKSKKWPFCLELNVDFSISLPNTQTHTYTHDRQRSPSLSLLPGGISGPVWE</sequence>
<organism evidence="2 3">
    <name type="scientific">Channa argus</name>
    <name type="common">Northern snakehead</name>
    <name type="synonym">Ophicephalus argus</name>
    <dbReference type="NCBI Taxonomy" id="215402"/>
    <lineage>
        <taxon>Eukaryota</taxon>
        <taxon>Metazoa</taxon>
        <taxon>Chordata</taxon>
        <taxon>Craniata</taxon>
        <taxon>Vertebrata</taxon>
        <taxon>Euteleostomi</taxon>
        <taxon>Actinopterygii</taxon>
        <taxon>Neopterygii</taxon>
        <taxon>Teleostei</taxon>
        <taxon>Neoteleostei</taxon>
        <taxon>Acanthomorphata</taxon>
        <taxon>Anabantaria</taxon>
        <taxon>Anabantiformes</taxon>
        <taxon>Channoidei</taxon>
        <taxon>Channidae</taxon>
        <taxon>Channa</taxon>
    </lineage>
</organism>
<reference evidence="3" key="2">
    <citation type="submission" date="2019-02" db="EMBL/GenBank/DDBJ databases">
        <title>Opniocepnalus argus Var Kimnra genome.</title>
        <authorList>
            <person name="Zhou C."/>
            <person name="Xiao S."/>
        </authorList>
    </citation>
    <scope>NUCLEOTIDE SEQUENCE [LARGE SCALE GENOMIC DNA]</scope>
</reference>
<protein>
    <submittedName>
        <fullName evidence="2">Uncharacterized protein</fullName>
    </submittedName>
</protein>
<feature type="region of interest" description="Disordered" evidence="1">
    <location>
        <begin position="55"/>
        <end position="79"/>
    </location>
</feature>